<comment type="subcellular location">
    <subcellularLocation>
        <location evidence="1">Secreted</location>
    </subcellularLocation>
</comment>
<reference evidence="6" key="1">
    <citation type="submission" date="2025-08" db="UniProtKB">
        <authorList>
            <consortium name="RefSeq"/>
        </authorList>
    </citation>
    <scope>IDENTIFICATION</scope>
</reference>
<dbReference type="GO" id="GO:0005576">
    <property type="term" value="C:extracellular region"/>
    <property type="evidence" value="ECO:0007669"/>
    <property type="project" value="UniProtKB-SubCell"/>
</dbReference>
<dbReference type="Gene3D" id="2.20.25.590">
    <property type="match status" value="1"/>
</dbReference>
<evidence type="ECO:0000256" key="1">
    <source>
        <dbReference type="ARBA" id="ARBA00004613"/>
    </source>
</evidence>
<comment type="similarity">
    <text evidence="2">Belongs to the beta-microseminoprotein family.</text>
</comment>
<gene>
    <name evidence="6" type="primary">MSMB</name>
</gene>
<evidence type="ECO:0000256" key="2">
    <source>
        <dbReference type="ARBA" id="ARBA00010352"/>
    </source>
</evidence>
<dbReference type="RefSeq" id="XP_033799612.1">
    <property type="nucleotide sequence ID" value="XM_033943721.1"/>
</dbReference>
<dbReference type="CTD" id="4477"/>
<dbReference type="KEGG" id="gsh:117360081"/>
<dbReference type="InterPro" id="IPR008735">
    <property type="entry name" value="PSP94"/>
</dbReference>
<dbReference type="InParanoid" id="A0A6P8QM73"/>
<accession>A0A6P8QM73</accession>
<dbReference type="AlphaFoldDB" id="A0A6P8QM73"/>
<dbReference type="Proteomes" id="UP000515159">
    <property type="component" value="Chromosome 4"/>
</dbReference>
<dbReference type="FunCoup" id="A0A6P8QM73">
    <property type="interactions" value="53"/>
</dbReference>
<dbReference type="Gene3D" id="2.10.70.10">
    <property type="entry name" value="Complement Module, domain 1"/>
    <property type="match status" value="1"/>
</dbReference>
<dbReference type="Pfam" id="PF05825">
    <property type="entry name" value="PSP94"/>
    <property type="match status" value="1"/>
</dbReference>
<keyword evidence="3" id="KW-0964">Secreted</keyword>
<dbReference type="OrthoDB" id="6076852at2759"/>
<sequence>MCLHKPYLTQYINQPAQRYSVSILQKLSVSIFQKLRRFTMKCVWIFTLAFGICISLCDAQCYQIQPQLEIDSNGKPIVPTECVETDRTRRDFDTKWKKDCMDCSCSKDAYITCCFNIPNPVGYDKENCESIFNKDSCSFTVVKKDNPKEHCKVTSYIG</sequence>
<keyword evidence="5" id="KW-1185">Reference proteome</keyword>
<proteinExistence type="inferred from homology"/>
<evidence type="ECO:0000256" key="4">
    <source>
        <dbReference type="ARBA" id="ARBA00023157"/>
    </source>
</evidence>
<name>A0A6P8QM73_GEOSA</name>
<dbReference type="PANTHER" id="PTHR10500:SF7">
    <property type="entry name" value="BETA-MICROSEMINOPROTEIN"/>
    <property type="match status" value="1"/>
</dbReference>
<keyword evidence="4" id="KW-1015">Disulfide bond</keyword>
<evidence type="ECO:0000256" key="3">
    <source>
        <dbReference type="ARBA" id="ARBA00022525"/>
    </source>
</evidence>
<evidence type="ECO:0000313" key="6">
    <source>
        <dbReference type="RefSeq" id="XP_033799612.1"/>
    </source>
</evidence>
<dbReference type="GeneID" id="117360081"/>
<protein>
    <submittedName>
        <fullName evidence="6">Beta-microseminoprotein</fullName>
    </submittedName>
</protein>
<dbReference type="PANTHER" id="PTHR10500">
    <property type="entry name" value="BETA-MICROSEMINOPROTEIN"/>
    <property type="match status" value="1"/>
</dbReference>
<evidence type="ECO:0000313" key="5">
    <source>
        <dbReference type="Proteomes" id="UP000515159"/>
    </source>
</evidence>
<organism evidence="5 6">
    <name type="scientific">Geotrypetes seraphini</name>
    <name type="common">Gaboon caecilian</name>
    <name type="synonym">Caecilia seraphini</name>
    <dbReference type="NCBI Taxonomy" id="260995"/>
    <lineage>
        <taxon>Eukaryota</taxon>
        <taxon>Metazoa</taxon>
        <taxon>Chordata</taxon>
        <taxon>Craniata</taxon>
        <taxon>Vertebrata</taxon>
        <taxon>Euteleostomi</taxon>
        <taxon>Amphibia</taxon>
        <taxon>Gymnophiona</taxon>
        <taxon>Geotrypetes</taxon>
    </lineage>
</organism>